<dbReference type="InterPro" id="IPR058647">
    <property type="entry name" value="BSH_CzcB-like"/>
</dbReference>
<dbReference type="Proteomes" id="UP000287996">
    <property type="component" value="Unassembled WGS sequence"/>
</dbReference>
<evidence type="ECO:0000256" key="2">
    <source>
        <dbReference type="ARBA" id="ARBA00023054"/>
    </source>
</evidence>
<evidence type="ECO:0000259" key="5">
    <source>
        <dbReference type="Pfam" id="PF25973"/>
    </source>
</evidence>
<dbReference type="SUPFAM" id="SSF111369">
    <property type="entry name" value="HlyD-like secretion proteins"/>
    <property type="match status" value="1"/>
</dbReference>
<evidence type="ECO:0000256" key="4">
    <source>
        <dbReference type="SAM" id="Phobius"/>
    </source>
</evidence>
<dbReference type="RefSeq" id="WP_126841373.1">
    <property type="nucleotide sequence ID" value="NZ_PIQH01000003.1"/>
</dbReference>
<evidence type="ECO:0000313" key="6">
    <source>
        <dbReference type="EMBL" id="RUO80845.1"/>
    </source>
</evidence>
<comment type="subcellular location">
    <subcellularLocation>
        <location evidence="1">Cell envelope</location>
    </subcellularLocation>
</comment>
<dbReference type="Gene3D" id="2.40.50.100">
    <property type="match status" value="1"/>
</dbReference>
<dbReference type="Pfam" id="PF25973">
    <property type="entry name" value="BSH_CzcB"/>
    <property type="match status" value="1"/>
</dbReference>
<dbReference type="PANTHER" id="PTHR32347:SF14">
    <property type="entry name" value="EFFLUX SYSTEM COMPONENT YKNX-RELATED"/>
    <property type="match status" value="1"/>
</dbReference>
<dbReference type="Gene3D" id="2.40.420.20">
    <property type="match status" value="1"/>
</dbReference>
<dbReference type="Gene3D" id="1.10.287.470">
    <property type="entry name" value="Helix hairpin bin"/>
    <property type="match status" value="1"/>
</dbReference>
<gene>
    <name evidence="6" type="ORF">CWI84_04475</name>
</gene>
<feature type="coiled-coil region" evidence="3">
    <location>
        <begin position="185"/>
        <end position="244"/>
    </location>
</feature>
<dbReference type="Gene3D" id="2.40.30.170">
    <property type="match status" value="1"/>
</dbReference>
<sequence>MKKIADTSGQDVVRQPSKRKLNLKLVGLGAAIVVLLIVTIPMISSWSQAEASVGSEDIRIATVTRDDFIRDVSIQGRVVAAVSPTLYAPAEGIVTYQVDAGDEVKKGQLLAKIDSPELANQLQQEKATLDSLKMNLDRQRIQTKKEALENQKQVDLAQVTLTAANREKRRADEAWKSRAISQIDYEKAQDDLENAKVVYKHAVEDAKLNAESLDFDLRALQLEVNRQQLLVRELQRQVDGLEIRSPVDGIVGNRELDQKNQVAKNQAILSVVDLTAFEIEIGIPESYADDLAIGMDAEIDYNGQKHPAKLVAISPEIRDNEVIGTVRFADSMPAGLRQNQRLTTRVLLEHKENVLTVQRGPFLQTEGGRVAYLVNGDVATKTPIVTGASSLNSVEILDGVKAGDQIIVSNTERFNGATTVKINR</sequence>
<evidence type="ECO:0000256" key="1">
    <source>
        <dbReference type="ARBA" id="ARBA00004196"/>
    </source>
</evidence>
<proteinExistence type="predicted"/>
<dbReference type="AlphaFoldDB" id="A0A432ZSE4"/>
<keyword evidence="4" id="KW-1133">Transmembrane helix</keyword>
<dbReference type="EMBL" id="PIQH01000003">
    <property type="protein sequence ID" value="RUO80845.1"/>
    <property type="molecule type" value="Genomic_DNA"/>
</dbReference>
<evidence type="ECO:0000313" key="7">
    <source>
        <dbReference type="Proteomes" id="UP000287996"/>
    </source>
</evidence>
<name>A0A432ZSE4_9GAMM</name>
<keyword evidence="4" id="KW-0812">Transmembrane</keyword>
<keyword evidence="2 3" id="KW-0175">Coiled coil</keyword>
<evidence type="ECO:0000256" key="3">
    <source>
        <dbReference type="SAM" id="Coils"/>
    </source>
</evidence>
<feature type="transmembrane region" description="Helical" evidence="4">
    <location>
        <begin position="21"/>
        <end position="43"/>
    </location>
</feature>
<feature type="domain" description="CzcB-like barrel-sandwich hybrid" evidence="5">
    <location>
        <begin position="89"/>
        <end position="273"/>
    </location>
</feature>
<comment type="caution">
    <text evidence="6">The sequence shown here is derived from an EMBL/GenBank/DDBJ whole genome shotgun (WGS) entry which is preliminary data.</text>
</comment>
<dbReference type="InterPro" id="IPR050465">
    <property type="entry name" value="UPF0194_transport"/>
</dbReference>
<reference evidence="6 7" key="1">
    <citation type="journal article" date="2011" name="Front. Microbiol.">
        <title>Genomic signatures of strain selection and enhancement in Bacillus atrophaeus var. globigii, a historical biowarfare simulant.</title>
        <authorList>
            <person name="Gibbons H.S."/>
            <person name="Broomall S.M."/>
            <person name="McNew L.A."/>
            <person name="Daligault H."/>
            <person name="Chapman C."/>
            <person name="Bruce D."/>
            <person name="Karavis M."/>
            <person name="Krepps M."/>
            <person name="McGregor P.A."/>
            <person name="Hong C."/>
            <person name="Park K.H."/>
            <person name="Akmal A."/>
            <person name="Feldman A."/>
            <person name="Lin J.S."/>
            <person name="Chang W.E."/>
            <person name="Higgs B.W."/>
            <person name="Demirev P."/>
            <person name="Lindquist J."/>
            <person name="Liem A."/>
            <person name="Fochler E."/>
            <person name="Read T.D."/>
            <person name="Tapia R."/>
            <person name="Johnson S."/>
            <person name="Bishop-Lilly K.A."/>
            <person name="Detter C."/>
            <person name="Han C."/>
            <person name="Sozhamannan S."/>
            <person name="Rosenzweig C.N."/>
            <person name="Skowronski E.W."/>
        </authorList>
    </citation>
    <scope>NUCLEOTIDE SEQUENCE [LARGE SCALE GENOMIC DNA]</scope>
    <source>
        <strain evidence="6 7">CC-PW-9</strain>
    </source>
</reference>
<organism evidence="6 7">
    <name type="scientific">Idiomarina tyrosinivorans</name>
    <dbReference type="NCBI Taxonomy" id="1445662"/>
    <lineage>
        <taxon>Bacteria</taxon>
        <taxon>Pseudomonadati</taxon>
        <taxon>Pseudomonadota</taxon>
        <taxon>Gammaproteobacteria</taxon>
        <taxon>Alteromonadales</taxon>
        <taxon>Idiomarinaceae</taxon>
        <taxon>Idiomarina</taxon>
    </lineage>
</organism>
<keyword evidence="4" id="KW-0472">Membrane</keyword>
<dbReference type="GO" id="GO:0030313">
    <property type="term" value="C:cell envelope"/>
    <property type="evidence" value="ECO:0007669"/>
    <property type="project" value="UniProtKB-SubCell"/>
</dbReference>
<dbReference type="PANTHER" id="PTHR32347">
    <property type="entry name" value="EFFLUX SYSTEM COMPONENT YKNX-RELATED"/>
    <property type="match status" value="1"/>
</dbReference>
<dbReference type="OrthoDB" id="5752864at2"/>
<protein>
    <submittedName>
        <fullName evidence="6">Efflux transporter periplasmic adaptor subunit</fullName>
    </submittedName>
</protein>
<accession>A0A432ZSE4</accession>
<keyword evidence="7" id="KW-1185">Reference proteome</keyword>